<dbReference type="InterPro" id="IPR014710">
    <property type="entry name" value="RmlC-like_jellyroll"/>
</dbReference>
<dbReference type="CDD" id="cd00438">
    <property type="entry name" value="cupin_RmlC"/>
    <property type="match status" value="1"/>
</dbReference>
<evidence type="ECO:0000256" key="5">
    <source>
        <dbReference type="RuleBase" id="RU364069"/>
    </source>
</evidence>
<dbReference type="PANTHER" id="PTHR21047:SF2">
    <property type="entry name" value="THYMIDINE DIPHOSPHO-4-KETO-RHAMNOSE 3,5-EPIMERASE"/>
    <property type="match status" value="1"/>
</dbReference>
<organism evidence="6 7">
    <name type="scientific">Microvirga arabica</name>
    <dbReference type="NCBI Taxonomy" id="1128671"/>
    <lineage>
        <taxon>Bacteria</taxon>
        <taxon>Pseudomonadati</taxon>
        <taxon>Pseudomonadota</taxon>
        <taxon>Alphaproteobacteria</taxon>
        <taxon>Hyphomicrobiales</taxon>
        <taxon>Methylobacteriaceae</taxon>
        <taxon>Microvirga</taxon>
    </lineage>
</organism>
<evidence type="ECO:0000313" key="6">
    <source>
        <dbReference type="EMBL" id="MFC1457831.1"/>
    </source>
</evidence>
<dbReference type="RefSeq" id="WP_377030028.1">
    <property type="nucleotide sequence ID" value="NZ_JBHOMY010000033.1"/>
</dbReference>
<comment type="catalytic activity">
    <reaction evidence="1 5">
        <text>dTDP-4-dehydro-6-deoxy-alpha-D-glucose = dTDP-4-dehydro-beta-L-rhamnose</text>
        <dbReference type="Rhea" id="RHEA:16969"/>
        <dbReference type="ChEBI" id="CHEBI:57649"/>
        <dbReference type="ChEBI" id="CHEBI:62830"/>
        <dbReference type="EC" id="5.1.3.13"/>
    </reaction>
</comment>
<evidence type="ECO:0000256" key="1">
    <source>
        <dbReference type="ARBA" id="ARBA00001298"/>
    </source>
</evidence>
<comment type="subunit">
    <text evidence="5">Homodimer.</text>
</comment>
<dbReference type="GO" id="GO:0008830">
    <property type="term" value="F:dTDP-4-dehydrorhamnose 3,5-epimerase activity"/>
    <property type="evidence" value="ECO:0007669"/>
    <property type="project" value="UniProtKB-EC"/>
</dbReference>
<keyword evidence="7" id="KW-1185">Reference proteome</keyword>
<dbReference type="EMBL" id="JBHOMY010000033">
    <property type="protein sequence ID" value="MFC1457831.1"/>
    <property type="molecule type" value="Genomic_DNA"/>
</dbReference>
<evidence type="ECO:0000256" key="2">
    <source>
        <dbReference type="ARBA" id="ARBA00001997"/>
    </source>
</evidence>
<dbReference type="EC" id="5.1.3.13" evidence="3 5"/>
<comment type="similarity">
    <text evidence="5">Belongs to the dTDP-4-dehydrorhamnose 3,5-epimerase family.</text>
</comment>
<comment type="pathway">
    <text evidence="5">Carbohydrate biosynthesis; dTDP-L-rhamnose biosynthesis.</text>
</comment>
<dbReference type="Pfam" id="PF00908">
    <property type="entry name" value="dTDP_sugar_isom"/>
    <property type="match status" value="1"/>
</dbReference>
<keyword evidence="5 6" id="KW-0413">Isomerase</keyword>
<evidence type="ECO:0000256" key="3">
    <source>
        <dbReference type="ARBA" id="ARBA00012098"/>
    </source>
</evidence>
<evidence type="ECO:0000313" key="7">
    <source>
        <dbReference type="Proteomes" id="UP001593940"/>
    </source>
</evidence>
<protein>
    <recommendedName>
        <fullName evidence="4 5">dTDP-4-dehydrorhamnose 3,5-epimerase</fullName>
        <ecNumber evidence="3 5">5.1.3.13</ecNumber>
    </recommendedName>
    <alternativeName>
        <fullName evidence="5">Thymidine diphospho-4-keto-rhamnose 3,5-epimerase</fullName>
    </alternativeName>
</protein>
<reference evidence="6 7" key="1">
    <citation type="submission" date="2024-09" db="EMBL/GenBank/DDBJ databases">
        <title>Nodulacao em especies de Leguminosae Basais da Amazonia e Caracterizacao dos Rizobios e Bacterias Associadas aos Nodulos.</title>
        <authorList>
            <person name="Jambeiro I.C.A."/>
            <person name="Lopes I.S."/>
            <person name="Aguiar E.R.G.R."/>
            <person name="Santos A.F.J."/>
            <person name="Dos Santos J.M.F."/>
            <person name="Gross E."/>
        </authorList>
    </citation>
    <scope>NUCLEOTIDE SEQUENCE [LARGE SCALE GENOMIC DNA]</scope>
    <source>
        <strain evidence="6 7">BRUESC1165</strain>
    </source>
</reference>
<dbReference type="InterPro" id="IPR000888">
    <property type="entry name" value="RmlC-like"/>
</dbReference>
<dbReference type="Gene3D" id="2.60.120.10">
    <property type="entry name" value="Jelly Rolls"/>
    <property type="match status" value="1"/>
</dbReference>
<comment type="caution">
    <text evidence="6">The sequence shown here is derived from an EMBL/GenBank/DDBJ whole genome shotgun (WGS) entry which is preliminary data.</text>
</comment>
<comment type="function">
    <text evidence="2 5">Catalyzes the epimerization of the C3' and C5'positions of dTDP-6-deoxy-D-xylo-4-hexulose, forming dTDP-6-deoxy-L-lyxo-4-hexulose.</text>
</comment>
<name>A0ABV6Y9L1_9HYPH</name>
<accession>A0ABV6Y9L1</accession>
<dbReference type="InterPro" id="IPR011051">
    <property type="entry name" value="RmlC_Cupin_sf"/>
</dbReference>
<dbReference type="Proteomes" id="UP001593940">
    <property type="component" value="Unassembled WGS sequence"/>
</dbReference>
<gene>
    <name evidence="6" type="primary">rfbC</name>
    <name evidence="6" type="ORF">ACETIH_14120</name>
</gene>
<sequence>MIFSPTTLCDARIIDLEVRKDERGYFARTMCTAEFASNGLPTRFVQANHSHNTQRGTLRGMHYQRAPYGEAKLVRCVRGAIFDVIIDLRPESPTYMRSEGFVLSADNGRTLYVPEGFAHGYQTLVNDADVIYQVTCAYTPEAEAGVRYNDPSFRIAWPERVTAISSKDASWPNFEETLMQEL</sequence>
<evidence type="ECO:0000256" key="4">
    <source>
        <dbReference type="ARBA" id="ARBA00019595"/>
    </source>
</evidence>
<proteinExistence type="inferred from homology"/>
<dbReference type="PANTHER" id="PTHR21047">
    <property type="entry name" value="DTDP-6-DEOXY-D-GLUCOSE-3,5 EPIMERASE"/>
    <property type="match status" value="1"/>
</dbReference>
<dbReference type="NCBIfam" id="TIGR01221">
    <property type="entry name" value="rmlC"/>
    <property type="match status" value="1"/>
</dbReference>
<dbReference type="SUPFAM" id="SSF51182">
    <property type="entry name" value="RmlC-like cupins"/>
    <property type="match status" value="1"/>
</dbReference>